<evidence type="ECO:0000313" key="3">
    <source>
        <dbReference type="EMBL" id="SFO03524.1"/>
    </source>
</evidence>
<proteinExistence type="predicted"/>
<feature type="compositionally biased region" description="Low complexity" evidence="1">
    <location>
        <begin position="107"/>
        <end position="121"/>
    </location>
</feature>
<dbReference type="EMBL" id="FOVJ01000006">
    <property type="protein sequence ID" value="SFO03524.1"/>
    <property type="molecule type" value="Genomic_DNA"/>
</dbReference>
<feature type="compositionally biased region" description="Gly residues" evidence="1">
    <location>
        <begin position="122"/>
        <end position="137"/>
    </location>
</feature>
<keyword evidence="2" id="KW-0732">Signal</keyword>
<feature type="compositionally biased region" description="Low complexity" evidence="1">
    <location>
        <begin position="73"/>
        <end position="84"/>
    </location>
</feature>
<name>A0A1I5DW61_9PROT</name>
<dbReference type="AlphaFoldDB" id="A0A1I5DW61"/>
<feature type="region of interest" description="Disordered" evidence="1">
    <location>
        <begin position="27"/>
        <end position="137"/>
    </location>
</feature>
<feature type="chain" id="PRO_5010289598" description="Serine protease autotransporter" evidence="2">
    <location>
        <begin position="30"/>
        <end position="137"/>
    </location>
</feature>
<keyword evidence="4" id="KW-1185">Reference proteome</keyword>
<dbReference type="Proteomes" id="UP000183107">
    <property type="component" value="Unassembled WGS sequence"/>
</dbReference>
<accession>A0A1I5DW61</accession>
<dbReference type="RefSeq" id="WP_074797746.1">
    <property type="nucleotide sequence ID" value="NZ_FOVJ01000006.1"/>
</dbReference>
<organism evidence="3 4">
    <name type="scientific">Nitrosospira briensis</name>
    <dbReference type="NCBI Taxonomy" id="35799"/>
    <lineage>
        <taxon>Bacteria</taxon>
        <taxon>Pseudomonadati</taxon>
        <taxon>Pseudomonadota</taxon>
        <taxon>Betaproteobacteria</taxon>
        <taxon>Nitrosomonadales</taxon>
        <taxon>Nitrosomonadaceae</taxon>
        <taxon>Nitrosospira</taxon>
    </lineage>
</organism>
<evidence type="ECO:0000256" key="2">
    <source>
        <dbReference type="SAM" id="SignalP"/>
    </source>
</evidence>
<protein>
    <recommendedName>
        <fullName evidence="5">Serine protease autotransporter</fullName>
    </recommendedName>
</protein>
<sequence length="137" mass="12866">MKHAFVASKKAAWVVFTSLVLGLTSLADAESGTSGKDTLAASGTGILEDNPTRGGTEKSLGSSRSGSSGSGAAGDSNSSTPQGSSPGGSTGDKGFSNLRENKGGSGSQSTLGGSTDSKAGDAGTGGGTGGSSTGGSK</sequence>
<feature type="signal peptide" evidence="2">
    <location>
        <begin position="1"/>
        <end position="29"/>
    </location>
</feature>
<evidence type="ECO:0000256" key="1">
    <source>
        <dbReference type="SAM" id="MobiDB-lite"/>
    </source>
</evidence>
<gene>
    <name evidence="3" type="ORF">SAMN05216386_2432</name>
</gene>
<evidence type="ECO:0000313" key="4">
    <source>
        <dbReference type="Proteomes" id="UP000183107"/>
    </source>
</evidence>
<reference evidence="4" key="1">
    <citation type="submission" date="2016-10" db="EMBL/GenBank/DDBJ databases">
        <authorList>
            <person name="Varghese N."/>
        </authorList>
    </citation>
    <scope>NUCLEOTIDE SEQUENCE [LARGE SCALE GENOMIC DNA]</scope>
    <source>
        <strain evidence="4">Nsp8</strain>
    </source>
</reference>
<evidence type="ECO:0008006" key="5">
    <source>
        <dbReference type="Google" id="ProtNLM"/>
    </source>
</evidence>